<dbReference type="Pfam" id="PF06094">
    <property type="entry name" value="GGACT"/>
    <property type="match status" value="1"/>
</dbReference>
<dbReference type="Gene3D" id="3.10.490.10">
    <property type="entry name" value="Gamma-glutamyl cyclotransferase-like"/>
    <property type="match status" value="1"/>
</dbReference>
<feature type="domain" description="Gamma-glutamylcyclotransferase AIG2-like" evidence="1">
    <location>
        <begin position="14"/>
        <end position="144"/>
    </location>
</feature>
<dbReference type="PATRIC" id="fig|1666911.3.peg.3796"/>
<protein>
    <recommendedName>
        <fullName evidence="1">Gamma-glutamylcyclotransferase AIG2-like domain-containing protein</fullName>
    </recommendedName>
</protein>
<accession>A0A0N8KNB1</accession>
<dbReference type="InterPro" id="IPR013024">
    <property type="entry name" value="GGCT-like"/>
</dbReference>
<proteinExistence type="predicted"/>
<dbReference type="STRING" id="1666911.HLUCCA11_07475"/>
<dbReference type="EMBL" id="LJZR01000008">
    <property type="protein sequence ID" value="KPQ36042.1"/>
    <property type="molecule type" value="Genomic_DNA"/>
</dbReference>
<comment type="caution">
    <text evidence="2">The sequence shown here is derived from an EMBL/GenBank/DDBJ whole genome shotgun (WGS) entry which is preliminary data.</text>
</comment>
<evidence type="ECO:0000313" key="2">
    <source>
        <dbReference type="EMBL" id="KPQ36042.1"/>
    </source>
</evidence>
<dbReference type="InterPro" id="IPR036568">
    <property type="entry name" value="GGCT-like_sf"/>
</dbReference>
<dbReference type="CDD" id="cd06661">
    <property type="entry name" value="GGCT_like"/>
    <property type="match status" value="1"/>
</dbReference>
<evidence type="ECO:0000259" key="1">
    <source>
        <dbReference type="Pfam" id="PF06094"/>
    </source>
</evidence>
<reference evidence="2 3" key="1">
    <citation type="submission" date="2015-09" db="EMBL/GenBank/DDBJ databases">
        <title>Identification and resolution of microdiversity through metagenomic sequencing of parallel consortia.</title>
        <authorList>
            <person name="Nelson W.C."/>
            <person name="Romine M.F."/>
            <person name="Lindemann S.R."/>
        </authorList>
    </citation>
    <scope>NUCLEOTIDE SEQUENCE [LARGE SCALE GENOMIC DNA]</scope>
    <source>
        <strain evidence="2">Ana</strain>
    </source>
</reference>
<dbReference type="SUPFAM" id="SSF110857">
    <property type="entry name" value="Gamma-glutamyl cyclotransferase-like"/>
    <property type="match status" value="1"/>
</dbReference>
<dbReference type="AlphaFoldDB" id="A0A0N8KNB1"/>
<dbReference type="Proteomes" id="UP000050465">
    <property type="component" value="Unassembled WGS sequence"/>
</dbReference>
<gene>
    <name evidence="2" type="ORF">HLUCCA11_07475</name>
</gene>
<dbReference type="InterPro" id="IPR009288">
    <property type="entry name" value="AIG2-like_dom"/>
</dbReference>
<organism evidence="2 3">
    <name type="scientific">Phormidesmis priestleyi Ana</name>
    <dbReference type="NCBI Taxonomy" id="1666911"/>
    <lineage>
        <taxon>Bacteria</taxon>
        <taxon>Bacillati</taxon>
        <taxon>Cyanobacteriota</taxon>
        <taxon>Cyanophyceae</taxon>
        <taxon>Leptolyngbyales</taxon>
        <taxon>Leptolyngbyaceae</taxon>
        <taxon>Phormidesmis</taxon>
    </lineage>
</organism>
<sequence length="146" mass="16922">MSKGLKNDYATLSVFVYGTLKPGGRYHQRYCSRALSQAIPARLRGRLYDFPQWGFPAMTVGEDWVQGYLLRFCGSSAECDRILQQLDQLEGVTQSAAPESDAYQRCWQTVFDLRDRPLQEAWVYRMSESQVKRFHGIYRPDGNWPI</sequence>
<evidence type="ECO:0000313" key="3">
    <source>
        <dbReference type="Proteomes" id="UP000050465"/>
    </source>
</evidence>
<name>A0A0N8KNB1_9CYAN</name>